<dbReference type="InterPro" id="IPR052165">
    <property type="entry name" value="Membrane_assoc_protease"/>
</dbReference>
<feature type="transmembrane region" description="Helical" evidence="6">
    <location>
        <begin position="55"/>
        <end position="79"/>
    </location>
</feature>
<evidence type="ECO:0000256" key="5">
    <source>
        <dbReference type="SAM" id="MobiDB-lite"/>
    </source>
</evidence>
<dbReference type="GO" id="GO:0005886">
    <property type="term" value="C:plasma membrane"/>
    <property type="evidence" value="ECO:0007669"/>
    <property type="project" value="TreeGrafter"/>
</dbReference>
<dbReference type="PANTHER" id="PTHR33507">
    <property type="entry name" value="INNER MEMBRANE PROTEIN YBBJ"/>
    <property type="match status" value="1"/>
</dbReference>
<evidence type="ECO:0000313" key="9">
    <source>
        <dbReference type="Proteomes" id="UP000316095"/>
    </source>
</evidence>
<evidence type="ECO:0000256" key="1">
    <source>
        <dbReference type="ARBA" id="ARBA00004141"/>
    </source>
</evidence>
<organism evidence="8 9">
    <name type="scientific">Rubinisphaera italica</name>
    <dbReference type="NCBI Taxonomy" id="2527969"/>
    <lineage>
        <taxon>Bacteria</taxon>
        <taxon>Pseudomonadati</taxon>
        <taxon>Planctomycetota</taxon>
        <taxon>Planctomycetia</taxon>
        <taxon>Planctomycetales</taxon>
        <taxon>Planctomycetaceae</taxon>
        <taxon>Rubinisphaera</taxon>
    </lineage>
</organism>
<keyword evidence="9" id="KW-1185">Reference proteome</keyword>
<feature type="region of interest" description="Disordered" evidence="5">
    <location>
        <begin position="175"/>
        <end position="195"/>
    </location>
</feature>
<gene>
    <name evidence="8" type="ORF">Pan54_05190</name>
</gene>
<comment type="caution">
    <text evidence="8">The sequence shown here is derived from an EMBL/GenBank/DDBJ whole genome shotgun (WGS) entry which is preliminary data.</text>
</comment>
<dbReference type="EMBL" id="SJPG01000001">
    <property type="protein sequence ID" value="TWT59808.1"/>
    <property type="molecule type" value="Genomic_DNA"/>
</dbReference>
<accession>A0A5C5XAK2</accession>
<proteinExistence type="predicted"/>
<evidence type="ECO:0000256" key="3">
    <source>
        <dbReference type="ARBA" id="ARBA00022989"/>
    </source>
</evidence>
<feature type="transmembrane region" description="Helical" evidence="6">
    <location>
        <begin position="29"/>
        <end position="49"/>
    </location>
</feature>
<feature type="compositionally biased region" description="Acidic residues" evidence="5">
    <location>
        <begin position="182"/>
        <end position="195"/>
    </location>
</feature>
<dbReference type="Gene3D" id="2.40.50.140">
    <property type="entry name" value="Nucleic acid-binding proteins"/>
    <property type="match status" value="1"/>
</dbReference>
<dbReference type="PANTHER" id="PTHR33507:SF3">
    <property type="entry name" value="INNER MEMBRANE PROTEIN YBBJ"/>
    <property type="match status" value="1"/>
</dbReference>
<name>A0A5C5XAK2_9PLAN</name>
<reference evidence="8 9" key="1">
    <citation type="submission" date="2019-02" db="EMBL/GenBank/DDBJ databases">
        <title>Deep-cultivation of Planctomycetes and their phenomic and genomic characterization uncovers novel biology.</title>
        <authorList>
            <person name="Wiegand S."/>
            <person name="Jogler M."/>
            <person name="Boedeker C."/>
            <person name="Pinto D."/>
            <person name="Vollmers J."/>
            <person name="Rivas-Marin E."/>
            <person name="Kohn T."/>
            <person name="Peeters S.H."/>
            <person name="Heuer A."/>
            <person name="Rast P."/>
            <person name="Oberbeckmann S."/>
            <person name="Bunk B."/>
            <person name="Jeske O."/>
            <person name="Meyerdierks A."/>
            <person name="Storesund J.E."/>
            <person name="Kallscheuer N."/>
            <person name="Luecker S."/>
            <person name="Lage O.M."/>
            <person name="Pohl T."/>
            <person name="Merkel B.J."/>
            <person name="Hornburger P."/>
            <person name="Mueller R.-W."/>
            <person name="Bruemmer F."/>
            <person name="Labrenz M."/>
            <person name="Spormann A.M."/>
            <person name="Op Den Camp H."/>
            <person name="Overmann J."/>
            <person name="Amann R."/>
            <person name="Jetten M.S.M."/>
            <person name="Mascher T."/>
            <person name="Medema M.H."/>
            <person name="Devos D.P."/>
            <person name="Kaster A.-K."/>
            <person name="Ovreas L."/>
            <person name="Rohde M."/>
            <person name="Galperin M.Y."/>
            <person name="Jogler C."/>
        </authorList>
    </citation>
    <scope>NUCLEOTIDE SEQUENCE [LARGE SCALE GENOMIC DNA]</scope>
    <source>
        <strain evidence="8 9">Pan54</strain>
    </source>
</reference>
<comment type="subcellular location">
    <subcellularLocation>
        <location evidence="1">Membrane</location>
        <topology evidence="1">Multi-pass membrane protein</topology>
    </subcellularLocation>
</comment>
<evidence type="ECO:0000256" key="4">
    <source>
        <dbReference type="ARBA" id="ARBA00023136"/>
    </source>
</evidence>
<dbReference type="Pfam" id="PF01957">
    <property type="entry name" value="NfeD"/>
    <property type="match status" value="1"/>
</dbReference>
<feature type="transmembrane region" description="Helical" evidence="6">
    <location>
        <begin position="6"/>
        <end position="24"/>
    </location>
</feature>
<keyword evidence="2 6" id="KW-0812">Transmembrane</keyword>
<keyword evidence="4 6" id="KW-0472">Membrane</keyword>
<evidence type="ECO:0000259" key="7">
    <source>
        <dbReference type="Pfam" id="PF01957"/>
    </source>
</evidence>
<dbReference type="InterPro" id="IPR012340">
    <property type="entry name" value="NA-bd_OB-fold"/>
</dbReference>
<dbReference type="InterPro" id="IPR002810">
    <property type="entry name" value="NfeD-like_C"/>
</dbReference>
<evidence type="ECO:0000256" key="6">
    <source>
        <dbReference type="SAM" id="Phobius"/>
    </source>
</evidence>
<evidence type="ECO:0000256" key="2">
    <source>
        <dbReference type="ARBA" id="ARBA00022692"/>
    </source>
</evidence>
<keyword evidence="3 6" id="KW-1133">Transmembrane helix</keyword>
<protein>
    <recommendedName>
        <fullName evidence="7">NfeD-like C-terminal domain-containing protein</fullName>
    </recommendedName>
</protein>
<dbReference type="OrthoDB" id="283587at2"/>
<evidence type="ECO:0000313" key="8">
    <source>
        <dbReference type="EMBL" id="TWT59808.1"/>
    </source>
</evidence>
<feature type="domain" description="NfeD-like C-terminal" evidence="7">
    <location>
        <begin position="110"/>
        <end position="163"/>
    </location>
</feature>
<sequence>MDNSFLAIALLALSTVLIIAEVFLPSGGILAIGTFCSLFTAFYFAWLAWWEASPAYFFGFTGFAIVLLPSTLVAAFAVLPYTRFGRRILLDGPAEADVVPFAAEEARLKTYLNRHAVTVTPLTPNGFIMIDNERINASSEGMIVDPHMTVEIVQVKGTRVIVREVSPEDLENRKTQANLNDLDPENSLDFDLPDA</sequence>
<dbReference type="AlphaFoldDB" id="A0A5C5XAK2"/>
<dbReference type="Proteomes" id="UP000316095">
    <property type="component" value="Unassembled WGS sequence"/>
</dbReference>
<dbReference type="RefSeq" id="WP_146501997.1">
    <property type="nucleotide sequence ID" value="NZ_SJPG01000001.1"/>
</dbReference>